<evidence type="ECO:0000313" key="3">
    <source>
        <dbReference type="Proteomes" id="UP000675880"/>
    </source>
</evidence>
<keyword evidence="3" id="KW-1185">Reference proteome</keyword>
<dbReference type="Proteomes" id="UP000675880">
    <property type="component" value="Unassembled WGS sequence"/>
</dbReference>
<evidence type="ECO:0000313" key="2">
    <source>
        <dbReference type="EMBL" id="CAE6705187.1"/>
    </source>
</evidence>
<dbReference type="InterPro" id="IPR021796">
    <property type="entry name" value="Tll0287-like_dom"/>
</dbReference>
<organism evidence="2 3">
    <name type="scientific">Nitrospira defluvii</name>
    <dbReference type="NCBI Taxonomy" id="330214"/>
    <lineage>
        <taxon>Bacteria</taxon>
        <taxon>Pseudomonadati</taxon>
        <taxon>Nitrospirota</taxon>
        <taxon>Nitrospiria</taxon>
        <taxon>Nitrospirales</taxon>
        <taxon>Nitrospiraceae</taxon>
        <taxon>Nitrospira</taxon>
    </lineage>
</organism>
<dbReference type="EMBL" id="CAJNBJ010000001">
    <property type="protein sequence ID" value="CAE6705187.1"/>
    <property type="molecule type" value="Genomic_DNA"/>
</dbReference>
<protein>
    <recommendedName>
        <fullName evidence="1">Tll0287-like domain-containing protein</fullName>
    </recommendedName>
</protein>
<accession>A0ABN7KPY1</accession>
<dbReference type="Pfam" id="PF11845">
    <property type="entry name" value="Tll0287-like"/>
    <property type="match status" value="1"/>
</dbReference>
<dbReference type="RefSeq" id="WP_213040746.1">
    <property type="nucleotide sequence ID" value="NZ_CAJNBJ010000001.1"/>
</dbReference>
<evidence type="ECO:0000259" key="1">
    <source>
        <dbReference type="Pfam" id="PF11845"/>
    </source>
</evidence>
<sequence length="198" mass="21868">MTSFQKLLRVATVLGFALVGATVLWPSRALTENATVTLPIETVANYIHAVIEADRDVYTRHVVERLQTKGVVVASENWEQKNTLPLPAQFLMESGRYIAKKGLGIQYRLISLWPINKRNVAGNELEKAGLGTILTQPNRPHTGFMKIGETRYFQAVYADLAATQACLGCHNAHPDSPKRDFKLNDVMGAIVITIPVGQ</sequence>
<proteinExistence type="predicted"/>
<comment type="caution">
    <text evidence="2">The sequence shown here is derived from an EMBL/GenBank/DDBJ whole genome shotgun (WGS) entry which is preliminary data.</text>
</comment>
<feature type="domain" description="Tll0287-like" evidence="1">
    <location>
        <begin position="40"/>
        <end position="195"/>
    </location>
</feature>
<name>A0ABN7KPY1_9BACT</name>
<gene>
    <name evidence="2" type="ORF">NSPZN2_10936</name>
</gene>
<reference evidence="2 3" key="1">
    <citation type="submission" date="2021-02" db="EMBL/GenBank/DDBJ databases">
        <authorList>
            <person name="Han P."/>
        </authorList>
    </citation>
    <scope>NUCLEOTIDE SEQUENCE [LARGE SCALE GENOMIC DNA]</scope>
    <source>
        <strain evidence="2">Candidatus Nitrospira sp. ZN2</strain>
    </source>
</reference>